<dbReference type="Gene3D" id="3.40.50.150">
    <property type="entry name" value="Vaccinia Virus protein VP39"/>
    <property type="match status" value="1"/>
</dbReference>
<feature type="domain" description="Methyltransferase FkbM" evidence="1">
    <location>
        <begin position="29"/>
        <end position="179"/>
    </location>
</feature>
<organism evidence="2 3">
    <name type="scientific">Chenggangzhangella methanolivorans</name>
    <dbReference type="NCBI Taxonomy" id="1437009"/>
    <lineage>
        <taxon>Bacteria</taxon>
        <taxon>Pseudomonadati</taxon>
        <taxon>Pseudomonadota</taxon>
        <taxon>Alphaproteobacteria</taxon>
        <taxon>Hyphomicrobiales</taxon>
        <taxon>Methylopilaceae</taxon>
        <taxon>Chenggangzhangella</taxon>
    </lineage>
</organism>
<dbReference type="RefSeq" id="WP_261402288.1">
    <property type="nucleotide sequence ID" value="NZ_CP081869.1"/>
</dbReference>
<keyword evidence="2" id="KW-0489">Methyltransferase</keyword>
<dbReference type="PANTHER" id="PTHR36973">
    <property type="entry name" value="SLL1456 PROTEIN-RELATED"/>
    <property type="match status" value="1"/>
</dbReference>
<keyword evidence="3" id="KW-1185">Reference proteome</keyword>
<sequence>MTFESFAQNAEDVLAERCFGSTAAGVYVDVGASEPTRHSVTYALYRRGWRGINLEPIPERAEENEALRPRDITIRAAAGRSEGQARFFQSLGRGGTSTIVAELGAAMKARAVGVVEFTVPMTTLARCLEEHFPGRQEYELLKIDVEGAEADVLAGAGLSFVRPMVIVIEAGFEPPAWEAALLDQDYAFATFDGVNRWYHSHARKDFGEALRAPISAHDKFVRVNDLGSPFLNGLHPDHAWAAQIGLTLLRSVREIDDETLARSFLDRYPEWVRKRAPSDRDVVAAYRLVLARKPTAREQNDALDSFGTKSLQELYLALVGGDEFRARRGRAIASV</sequence>
<evidence type="ECO:0000259" key="1">
    <source>
        <dbReference type="Pfam" id="PF05050"/>
    </source>
</evidence>
<dbReference type="PANTHER" id="PTHR36973:SF4">
    <property type="entry name" value="NODULATION PROTEIN"/>
    <property type="match status" value="1"/>
</dbReference>
<dbReference type="AlphaFoldDB" id="A0A9E6R9E2"/>
<name>A0A9E6R9E2_9HYPH</name>
<dbReference type="Pfam" id="PF05050">
    <property type="entry name" value="Methyltransf_21"/>
    <property type="match status" value="1"/>
</dbReference>
<gene>
    <name evidence="2" type="ORF">K6K41_20910</name>
</gene>
<evidence type="ECO:0000313" key="3">
    <source>
        <dbReference type="Proteomes" id="UP000825701"/>
    </source>
</evidence>
<proteinExistence type="predicted"/>
<protein>
    <submittedName>
        <fullName evidence="2">FkbM family methyltransferase</fullName>
    </submittedName>
</protein>
<dbReference type="NCBIfam" id="TIGR01444">
    <property type="entry name" value="fkbM_fam"/>
    <property type="match status" value="1"/>
</dbReference>
<dbReference type="Proteomes" id="UP000825701">
    <property type="component" value="Chromosome"/>
</dbReference>
<dbReference type="EMBL" id="CP081869">
    <property type="protein sequence ID" value="QZN99243.1"/>
    <property type="molecule type" value="Genomic_DNA"/>
</dbReference>
<dbReference type="KEGG" id="cmet:K6K41_20910"/>
<dbReference type="InterPro" id="IPR053188">
    <property type="entry name" value="FkbM_Methyltransferase"/>
</dbReference>
<reference evidence="2" key="1">
    <citation type="submission" date="2021-08" db="EMBL/GenBank/DDBJ databases">
        <authorList>
            <person name="Zhang H."/>
            <person name="Xu M."/>
            <person name="Yu Z."/>
            <person name="Yang L."/>
            <person name="Cai Y."/>
        </authorList>
    </citation>
    <scope>NUCLEOTIDE SEQUENCE</scope>
    <source>
        <strain evidence="2">CHL1</strain>
    </source>
</reference>
<keyword evidence="2" id="KW-0808">Transferase</keyword>
<dbReference type="InterPro" id="IPR006342">
    <property type="entry name" value="FkbM_mtfrase"/>
</dbReference>
<dbReference type="GO" id="GO:0008171">
    <property type="term" value="F:O-methyltransferase activity"/>
    <property type="evidence" value="ECO:0007669"/>
    <property type="project" value="TreeGrafter"/>
</dbReference>
<evidence type="ECO:0000313" key="2">
    <source>
        <dbReference type="EMBL" id="QZN99243.1"/>
    </source>
</evidence>
<accession>A0A9E6R9E2</accession>
<dbReference type="GO" id="GO:0032259">
    <property type="term" value="P:methylation"/>
    <property type="evidence" value="ECO:0007669"/>
    <property type="project" value="UniProtKB-KW"/>
</dbReference>
<dbReference type="InterPro" id="IPR029063">
    <property type="entry name" value="SAM-dependent_MTases_sf"/>
</dbReference>
<dbReference type="SUPFAM" id="SSF53335">
    <property type="entry name" value="S-adenosyl-L-methionine-dependent methyltransferases"/>
    <property type="match status" value="1"/>
</dbReference>